<dbReference type="Proteomes" id="UP000076858">
    <property type="component" value="Unassembled WGS sequence"/>
</dbReference>
<protein>
    <submittedName>
        <fullName evidence="1">Uncharacterized protein</fullName>
    </submittedName>
</protein>
<name>A0A164YTA0_9CRUS</name>
<sequence length="62" mass="6948">MKRRPAAPAKRGKGHKKLLLYRVVHASFLLPPTVFDAGAPRTEKKKISFCLVAKLLCLFTLN</sequence>
<organism evidence="1 2">
    <name type="scientific">Daphnia magna</name>
    <dbReference type="NCBI Taxonomy" id="35525"/>
    <lineage>
        <taxon>Eukaryota</taxon>
        <taxon>Metazoa</taxon>
        <taxon>Ecdysozoa</taxon>
        <taxon>Arthropoda</taxon>
        <taxon>Crustacea</taxon>
        <taxon>Branchiopoda</taxon>
        <taxon>Diplostraca</taxon>
        <taxon>Cladocera</taxon>
        <taxon>Anomopoda</taxon>
        <taxon>Daphniidae</taxon>
        <taxon>Daphnia</taxon>
    </lineage>
</organism>
<keyword evidence="2" id="KW-1185">Reference proteome</keyword>
<evidence type="ECO:0000313" key="1">
    <source>
        <dbReference type="EMBL" id="KZS15580.1"/>
    </source>
</evidence>
<reference evidence="1 2" key="1">
    <citation type="submission" date="2016-03" db="EMBL/GenBank/DDBJ databases">
        <title>EvidentialGene: Evidence-directed Construction of Genes on Genomes.</title>
        <authorList>
            <person name="Gilbert D.G."/>
            <person name="Choi J.-H."/>
            <person name="Mockaitis K."/>
            <person name="Colbourne J."/>
            <person name="Pfrender M."/>
        </authorList>
    </citation>
    <scope>NUCLEOTIDE SEQUENCE [LARGE SCALE GENOMIC DNA]</scope>
    <source>
        <strain evidence="1 2">Xinb3</strain>
        <tissue evidence="1">Complete organism</tissue>
    </source>
</reference>
<dbReference type="AlphaFoldDB" id="A0A164YTA0"/>
<dbReference type="EMBL" id="LRGB01000868">
    <property type="protein sequence ID" value="KZS15580.1"/>
    <property type="molecule type" value="Genomic_DNA"/>
</dbReference>
<evidence type="ECO:0000313" key="2">
    <source>
        <dbReference type="Proteomes" id="UP000076858"/>
    </source>
</evidence>
<proteinExistence type="predicted"/>
<gene>
    <name evidence="1" type="ORF">APZ42_018766</name>
</gene>
<comment type="caution">
    <text evidence="1">The sequence shown here is derived from an EMBL/GenBank/DDBJ whole genome shotgun (WGS) entry which is preliminary data.</text>
</comment>
<accession>A0A164YTA0</accession>